<protein>
    <recommendedName>
        <fullName evidence="6">NAC domain-containing protein</fullName>
    </recommendedName>
</protein>
<feature type="compositionally biased region" description="Polar residues" evidence="5">
    <location>
        <begin position="350"/>
        <end position="363"/>
    </location>
</feature>
<dbReference type="PROSITE" id="PS51005">
    <property type="entry name" value="NAC"/>
    <property type="match status" value="1"/>
</dbReference>
<keyword evidence="2" id="KW-0238">DNA-binding</keyword>
<evidence type="ECO:0000256" key="3">
    <source>
        <dbReference type="ARBA" id="ARBA00023163"/>
    </source>
</evidence>
<dbReference type="Proteomes" id="UP000655225">
    <property type="component" value="Unassembled WGS sequence"/>
</dbReference>
<feature type="compositionally biased region" description="Low complexity" evidence="5">
    <location>
        <begin position="196"/>
        <end position="207"/>
    </location>
</feature>
<reference evidence="7 8" key="1">
    <citation type="submission" date="2020-04" db="EMBL/GenBank/DDBJ databases">
        <title>Plant Genome Project.</title>
        <authorList>
            <person name="Zhang R.-G."/>
        </authorList>
    </citation>
    <scope>NUCLEOTIDE SEQUENCE [LARGE SCALE GENOMIC DNA]</scope>
    <source>
        <strain evidence="7">YNK0</strain>
        <tissue evidence="7">Leaf</tissue>
    </source>
</reference>
<dbReference type="PANTHER" id="PTHR31719:SF94">
    <property type="entry name" value="PROTEIN ATAF2"/>
    <property type="match status" value="1"/>
</dbReference>
<evidence type="ECO:0000256" key="2">
    <source>
        <dbReference type="ARBA" id="ARBA00023125"/>
    </source>
</evidence>
<keyword evidence="8" id="KW-1185">Reference proteome</keyword>
<dbReference type="InterPro" id="IPR036093">
    <property type="entry name" value="NAC_dom_sf"/>
</dbReference>
<name>A0A835DAC5_TETSI</name>
<evidence type="ECO:0000313" key="8">
    <source>
        <dbReference type="Proteomes" id="UP000655225"/>
    </source>
</evidence>
<comment type="caution">
    <text evidence="7">The sequence shown here is derived from an EMBL/GenBank/DDBJ whole genome shotgun (WGS) entry which is preliminary data.</text>
</comment>
<dbReference type="SUPFAM" id="SSF101941">
    <property type="entry name" value="NAC domain"/>
    <property type="match status" value="1"/>
</dbReference>
<dbReference type="InterPro" id="IPR003441">
    <property type="entry name" value="NAC-dom"/>
</dbReference>
<feature type="domain" description="NAC" evidence="6">
    <location>
        <begin position="19"/>
        <end position="169"/>
    </location>
</feature>
<evidence type="ECO:0000256" key="4">
    <source>
        <dbReference type="ARBA" id="ARBA00023242"/>
    </source>
</evidence>
<keyword evidence="1" id="KW-0805">Transcription regulation</keyword>
<sequence>MEEHNSHEQGGVSDYLDSLPVGYRFRPVDKELILDYLMNKNRNLPLPHNRIKTVNLMDYNPKHLIDKCKAYGEKECYFFTQRVRRSQKGNRPNRDGGDGFWKATVADKPVYNGVTLVGYKKALVYYNGKPLGIKTNWLMQEYRLVEAVADHDNPSTSINDANDMRIYNKKLLEEESGQPPRFNDDSTVANEQPNPSSQELLDQSSLQHNLSKPRELSYGITNTGFNSQNHVGAGLIEPISTRPRPPSIHRRILILRPSLGIFSWFLLCPPMDNQPRTSQPSSMQLWDDLEQPKWIIEDDNGNLHQDYNIRFSEADLSCIEKIFQDYFDPILLLPPPPLSQQQYRDDEQLPATSMPSSKKFVNN</sequence>
<feature type="compositionally biased region" description="Polar residues" evidence="5">
    <location>
        <begin position="185"/>
        <end position="195"/>
    </location>
</feature>
<feature type="region of interest" description="Disordered" evidence="5">
    <location>
        <begin position="173"/>
        <end position="208"/>
    </location>
</feature>
<keyword evidence="3" id="KW-0804">Transcription</keyword>
<dbReference type="GO" id="GO:0003677">
    <property type="term" value="F:DNA binding"/>
    <property type="evidence" value="ECO:0007669"/>
    <property type="project" value="UniProtKB-KW"/>
</dbReference>
<keyword evidence="4" id="KW-0539">Nucleus</keyword>
<accession>A0A835DAC5</accession>
<dbReference type="GO" id="GO:0006355">
    <property type="term" value="P:regulation of DNA-templated transcription"/>
    <property type="evidence" value="ECO:0007669"/>
    <property type="project" value="InterPro"/>
</dbReference>
<dbReference type="Gene3D" id="2.170.150.80">
    <property type="entry name" value="NAC domain"/>
    <property type="match status" value="1"/>
</dbReference>
<evidence type="ECO:0000256" key="1">
    <source>
        <dbReference type="ARBA" id="ARBA00023015"/>
    </source>
</evidence>
<dbReference type="OrthoDB" id="1426532at2759"/>
<organism evidence="7 8">
    <name type="scientific">Tetracentron sinense</name>
    <name type="common">Spur-leaf</name>
    <dbReference type="NCBI Taxonomy" id="13715"/>
    <lineage>
        <taxon>Eukaryota</taxon>
        <taxon>Viridiplantae</taxon>
        <taxon>Streptophyta</taxon>
        <taxon>Embryophyta</taxon>
        <taxon>Tracheophyta</taxon>
        <taxon>Spermatophyta</taxon>
        <taxon>Magnoliopsida</taxon>
        <taxon>Trochodendrales</taxon>
        <taxon>Trochodendraceae</taxon>
        <taxon>Tetracentron</taxon>
    </lineage>
</organism>
<dbReference type="EMBL" id="JABCRI010000013">
    <property type="protein sequence ID" value="KAF8395821.1"/>
    <property type="molecule type" value="Genomic_DNA"/>
</dbReference>
<dbReference type="Pfam" id="PF02365">
    <property type="entry name" value="NAM"/>
    <property type="match status" value="1"/>
</dbReference>
<dbReference type="PANTHER" id="PTHR31719">
    <property type="entry name" value="NAC TRANSCRIPTION FACTOR 56"/>
    <property type="match status" value="1"/>
</dbReference>
<proteinExistence type="predicted"/>
<feature type="region of interest" description="Disordered" evidence="5">
    <location>
        <begin position="338"/>
        <end position="363"/>
    </location>
</feature>
<gene>
    <name evidence="7" type="ORF">HHK36_019775</name>
</gene>
<evidence type="ECO:0000313" key="7">
    <source>
        <dbReference type="EMBL" id="KAF8395821.1"/>
    </source>
</evidence>
<evidence type="ECO:0000256" key="5">
    <source>
        <dbReference type="SAM" id="MobiDB-lite"/>
    </source>
</evidence>
<evidence type="ECO:0000259" key="6">
    <source>
        <dbReference type="PROSITE" id="PS51005"/>
    </source>
</evidence>
<dbReference type="AlphaFoldDB" id="A0A835DAC5"/>